<dbReference type="GeneTree" id="ENSGT00940000154635"/>
<feature type="domain" description="C2" evidence="13">
    <location>
        <begin position="1"/>
        <end position="112"/>
    </location>
</feature>
<comment type="catalytic activity">
    <reaction evidence="1 9">
        <text>S-ubiquitinyl-[E2 ubiquitin-conjugating enzyme]-L-cysteine + [acceptor protein]-L-lysine = [E2 ubiquitin-conjugating enzyme]-L-cysteine + N(6)-ubiquitinyl-[acceptor protein]-L-lysine.</text>
        <dbReference type="EC" id="2.3.2.26"/>
    </reaction>
</comment>
<dbReference type="CDD" id="cd00201">
    <property type="entry name" value="WW"/>
    <property type="match status" value="3"/>
</dbReference>
<proteinExistence type="predicted"/>
<evidence type="ECO:0000259" key="15">
    <source>
        <dbReference type="PROSITE" id="PS50237"/>
    </source>
</evidence>
<keyword evidence="4 9" id="KW-0808">Transferase</keyword>
<dbReference type="Pfam" id="PF00632">
    <property type="entry name" value="HECT"/>
    <property type="match status" value="1"/>
</dbReference>
<dbReference type="Gene3D" id="3.90.1750.10">
    <property type="entry name" value="Hect, E3 ligase catalytic domains"/>
    <property type="match status" value="1"/>
</dbReference>
<evidence type="ECO:0000256" key="6">
    <source>
        <dbReference type="ARBA" id="ARBA00022786"/>
    </source>
</evidence>
<evidence type="ECO:0000256" key="5">
    <source>
        <dbReference type="ARBA" id="ARBA00022737"/>
    </source>
</evidence>
<feature type="region of interest" description="Disordered" evidence="12">
    <location>
        <begin position="148"/>
        <end position="218"/>
    </location>
</feature>
<dbReference type="STRING" id="69293.ENSGACP00000002848"/>
<reference evidence="16" key="2">
    <citation type="submission" date="2025-08" db="UniProtKB">
        <authorList>
            <consortium name="Ensembl"/>
        </authorList>
    </citation>
    <scope>IDENTIFICATION</scope>
</reference>
<dbReference type="FunFam" id="3.90.1750.10:FF:000002">
    <property type="entry name" value="E3 ubiquitin-protein ligase"/>
    <property type="match status" value="1"/>
</dbReference>
<evidence type="ECO:0000256" key="10">
    <source>
        <dbReference type="PIRSR" id="PIRSR001569-1"/>
    </source>
</evidence>
<dbReference type="PROSITE" id="PS50237">
    <property type="entry name" value="HECT"/>
    <property type="match status" value="1"/>
</dbReference>
<dbReference type="CDD" id="cd04021">
    <property type="entry name" value="C2_E3_ubiquitin_ligase"/>
    <property type="match status" value="1"/>
</dbReference>
<dbReference type="Pfam" id="PF00397">
    <property type="entry name" value="WW"/>
    <property type="match status" value="3"/>
</dbReference>
<dbReference type="InterPro" id="IPR035892">
    <property type="entry name" value="C2_domain_sf"/>
</dbReference>
<dbReference type="GO" id="GO:0005634">
    <property type="term" value="C:nucleus"/>
    <property type="evidence" value="ECO:0007669"/>
    <property type="project" value="UniProtKB-SubCell"/>
</dbReference>
<evidence type="ECO:0000256" key="3">
    <source>
        <dbReference type="ARBA" id="ARBA00004906"/>
    </source>
</evidence>
<dbReference type="InterPro" id="IPR050409">
    <property type="entry name" value="E3_ubiq-protein_ligase"/>
</dbReference>
<dbReference type="InterPro" id="IPR036020">
    <property type="entry name" value="WW_dom_sf"/>
</dbReference>
<dbReference type="SUPFAM" id="SSF51045">
    <property type="entry name" value="WW domain"/>
    <property type="match status" value="3"/>
</dbReference>
<evidence type="ECO:0000256" key="9">
    <source>
        <dbReference type="PIRNR" id="PIRNR001569"/>
    </source>
</evidence>
<dbReference type="PANTHER" id="PTHR11254:SF396">
    <property type="entry name" value="NEDD4-LIKE E3 UBIQUITIN-PROTEIN LIGASE WWP2"/>
    <property type="match status" value="1"/>
</dbReference>
<evidence type="ECO:0000313" key="16">
    <source>
        <dbReference type="Ensembl" id="ENSGACP00000002848.2"/>
    </source>
</evidence>
<dbReference type="eggNOG" id="KOG0940">
    <property type="taxonomic scope" value="Eukaryota"/>
</dbReference>
<dbReference type="PIRSF" id="PIRSF001569">
    <property type="entry name" value="E3_ub_ligase_SMURF1"/>
    <property type="match status" value="1"/>
</dbReference>
<feature type="domain" description="HECT" evidence="15">
    <location>
        <begin position="463"/>
        <end position="797"/>
    </location>
</feature>
<dbReference type="EC" id="2.3.2.26" evidence="9"/>
<feature type="compositionally biased region" description="Polar residues" evidence="12">
    <location>
        <begin position="1"/>
        <end position="11"/>
    </location>
</feature>
<accession>G3NBZ9</accession>
<comment type="pathway">
    <text evidence="3 9">Protein modification; protein ubiquitination.</text>
</comment>
<dbReference type="InterPro" id="IPR035983">
    <property type="entry name" value="Hect_E3_ubiquitin_ligase"/>
</dbReference>
<dbReference type="FunFam" id="3.30.2410.10:FF:000002">
    <property type="entry name" value="E3 ubiquitin-protein ligase HECW2"/>
    <property type="match status" value="1"/>
</dbReference>
<organism evidence="16 17">
    <name type="scientific">Gasterosteus aculeatus aculeatus</name>
    <name type="common">three-spined stickleback</name>
    <dbReference type="NCBI Taxonomy" id="481459"/>
    <lineage>
        <taxon>Eukaryota</taxon>
        <taxon>Metazoa</taxon>
        <taxon>Chordata</taxon>
        <taxon>Craniata</taxon>
        <taxon>Vertebrata</taxon>
        <taxon>Euteleostomi</taxon>
        <taxon>Actinopterygii</taxon>
        <taxon>Neopterygii</taxon>
        <taxon>Teleostei</taxon>
        <taxon>Neoteleostei</taxon>
        <taxon>Acanthomorphata</taxon>
        <taxon>Eupercaria</taxon>
        <taxon>Perciformes</taxon>
        <taxon>Cottioidei</taxon>
        <taxon>Gasterosteales</taxon>
        <taxon>Gasterosteidae</taxon>
        <taxon>Gasterosteus</taxon>
    </lineage>
</organism>
<reference evidence="16 17" key="1">
    <citation type="journal article" date="2021" name="G3 (Bethesda)">
        <title>Improved contiguity of the threespine stickleback genome using long-read sequencing.</title>
        <authorList>
            <person name="Nath S."/>
            <person name="Shaw D.E."/>
            <person name="White M.A."/>
        </authorList>
    </citation>
    <scope>NUCLEOTIDE SEQUENCE [LARGE SCALE GENOMIC DNA]</scope>
    <source>
        <strain evidence="16 17">Lake Benthic</strain>
    </source>
</reference>
<feature type="domain" description="WW" evidence="14">
    <location>
        <begin position="341"/>
        <end position="373"/>
    </location>
</feature>
<dbReference type="CDD" id="cd00078">
    <property type="entry name" value="HECTc"/>
    <property type="match status" value="1"/>
</dbReference>
<dbReference type="Gene3D" id="3.30.2160.10">
    <property type="entry name" value="Hect, E3 ligase catalytic domain"/>
    <property type="match status" value="1"/>
</dbReference>
<name>G3NBZ9_GASAC</name>
<evidence type="ECO:0000256" key="4">
    <source>
        <dbReference type="ARBA" id="ARBA00022679"/>
    </source>
</evidence>
<dbReference type="FunFam" id="2.60.40.150:FF:000082">
    <property type="entry name" value="E3 ubiquitin-protein ligase"/>
    <property type="match status" value="1"/>
</dbReference>
<dbReference type="FunFam" id="3.90.1750.10:FF:000026">
    <property type="entry name" value="E3 ubiquitin-protein ligase HACE1"/>
    <property type="match status" value="1"/>
</dbReference>
<dbReference type="SUPFAM" id="SSF49562">
    <property type="entry name" value="C2 domain (Calcium/lipid-binding domain, CaLB)"/>
    <property type="match status" value="1"/>
</dbReference>
<dbReference type="Proteomes" id="UP000007635">
    <property type="component" value="Chromosome XIX"/>
</dbReference>
<dbReference type="Gene3D" id="2.60.40.150">
    <property type="entry name" value="C2 domain"/>
    <property type="match status" value="1"/>
</dbReference>
<dbReference type="SMART" id="SM00456">
    <property type="entry name" value="WW"/>
    <property type="match status" value="3"/>
</dbReference>
<dbReference type="GO" id="GO:0070534">
    <property type="term" value="P:protein K63-linked ubiquitination"/>
    <property type="evidence" value="ECO:0007669"/>
    <property type="project" value="TreeGrafter"/>
</dbReference>
<dbReference type="InterPro" id="IPR001202">
    <property type="entry name" value="WW_dom"/>
</dbReference>
<keyword evidence="8" id="KW-0539">Nucleus</keyword>
<keyword evidence="6 9" id="KW-0833">Ubl conjugation pathway</keyword>
<evidence type="ECO:0000256" key="8">
    <source>
        <dbReference type="ARBA" id="ARBA00023242"/>
    </source>
</evidence>
<sequence>ARTQPGQTTRLSPPPSVVSAKPQSPKLPSRPARLSSFVEVTADGLTSETKKTGKRSGHLELQWNEDLTLNVTPQSRLDLKLWSCHTLRKELLGSATIDLLDTLRTHHGKMENVQLSLVLQTENKGSVVAGGELNVCLDGMAVDLGTLPNGSTAADSESRPLYPTQTHTHTHIGGGNNTETQHLERVRGSDHLTSNGLDGGRKGAAPPPSPSGQSPPTATAAACTAASTAPCVCIVSSCRCSWEQRVLPHGRVYYVDHNTKTTCWERPLPPGWEKRVDQRGRFYYVDHNTRTTTWQRPTAESVRNYQQWQSQRNQLQGAMHQFSQRFLYQPSGAPVENDPLGALPTGWEKRQDNGRIYFVNHNTRTTQWDDPRTQGMIQEATPAPDAIFVDHNSRTTTFKDPRPGFESGSRQGGSPGAYDRSFRWKYHQFRFLCHSNALPSHVKISVSRQTLFEDSFQQIMNVKPYDLRRRLYIIMRGEEGLDYGGIAREWFFLLSHEVLNPMYCLFEYAGKNNYCLQINPASSINPDHLTYFRFIGRFIAMALYHGKFIDTGFTLPFYKRMLDKKPTLKDLESIDPEFYNSITWVKNNNLEECGVELYFAQDMEILGKVSTHQLKDDGENELVTEENKEEYIGLLTDWRFTRGVEEQTKAFLDGFNEVVPLEWLRYFDEKELELMLCGMQEIDMADWQKNTIYRHYTKNSKQIHWFWQVVKEMDNEKRIRLLQFVTGTCRLPVGGFAELIGSNGPQKFCIDKVGKETWLPRSHTCFNRLDLPPYRSLEQLREKLLFAIEETEGFGQE</sequence>
<feature type="domain" description="WW" evidence="14">
    <location>
        <begin position="242"/>
        <end position="269"/>
    </location>
</feature>
<evidence type="ECO:0000256" key="1">
    <source>
        <dbReference type="ARBA" id="ARBA00000885"/>
    </source>
</evidence>
<dbReference type="UniPathway" id="UPA00143"/>
<evidence type="ECO:0000313" key="17">
    <source>
        <dbReference type="Proteomes" id="UP000007635"/>
    </source>
</evidence>
<evidence type="ECO:0000256" key="7">
    <source>
        <dbReference type="ARBA" id="ARBA00022843"/>
    </source>
</evidence>
<protein>
    <recommendedName>
        <fullName evidence="9">E3 ubiquitin-protein ligase</fullName>
        <ecNumber evidence="9">2.3.2.26</ecNumber>
    </recommendedName>
</protein>
<feature type="region of interest" description="Disordered" evidence="12">
    <location>
        <begin position="1"/>
        <end position="34"/>
    </location>
</feature>
<dbReference type="InterPro" id="IPR000569">
    <property type="entry name" value="HECT_dom"/>
</dbReference>
<dbReference type="GO" id="GO:0000122">
    <property type="term" value="P:negative regulation of transcription by RNA polymerase II"/>
    <property type="evidence" value="ECO:0007669"/>
    <property type="project" value="TreeGrafter"/>
</dbReference>
<dbReference type="OMA" id="GWCEGSS"/>
<dbReference type="Pfam" id="PF00168">
    <property type="entry name" value="C2"/>
    <property type="match status" value="1"/>
</dbReference>
<dbReference type="InParanoid" id="G3NBZ9"/>
<keyword evidence="17" id="KW-1185">Reference proteome</keyword>
<dbReference type="FunFam" id="3.30.2160.10:FF:000003">
    <property type="entry name" value="E3 ubiquitin-protein ligase"/>
    <property type="match status" value="1"/>
</dbReference>
<keyword evidence="7" id="KW-0832">Ubl conjugation</keyword>
<dbReference type="GO" id="GO:0034765">
    <property type="term" value="P:regulation of monoatomic ion transmembrane transport"/>
    <property type="evidence" value="ECO:0007669"/>
    <property type="project" value="TreeGrafter"/>
</dbReference>
<dbReference type="GO" id="GO:0061629">
    <property type="term" value="F:RNA polymerase II-specific DNA-binding transcription factor binding"/>
    <property type="evidence" value="ECO:0007669"/>
    <property type="project" value="TreeGrafter"/>
</dbReference>
<dbReference type="SUPFAM" id="SSF56204">
    <property type="entry name" value="Hect, E3 ligase catalytic domain"/>
    <property type="match status" value="1"/>
</dbReference>
<dbReference type="PROSITE" id="PS50020">
    <property type="entry name" value="WW_DOMAIN_2"/>
    <property type="match status" value="3"/>
</dbReference>
<dbReference type="FunFam" id="2.20.70.10:FF:000005">
    <property type="entry name" value="E3 ubiquitin-protein ligase"/>
    <property type="match status" value="1"/>
</dbReference>
<dbReference type="InterPro" id="IPR000008">
    <property type="entry name" value="C2_dom"/>
</dbReference>
<dbReference type="Gene3D" id="2.20.70.10">
    <property type="match status" value="3"/>
</dbReference>
<feature type="active site" description="Glycyl thioester intermediate" evidence="10 11">
    <location>
        <position position="765"/>
    </location>
</feature>
<comment type="subcellular location">
    <subcellularLocation>
        <location evidence="2">Nucleus</location>
    </subcellularLocation>
</comment>
<evidence type="ECO:0000259" key="13">
    <source>
        <dbReference type="PROSITE" id="PS50004"/>
    </source>
</evidence>
<keyword evidence="5" id="KW-0677">Repeat</keyword>
<dbReference type="Gene3D" id="3.30.2410.10">
    <property type="entry name" value="Hect, E3 ligase catalytic domain"/>
    <property type="match status" value="1"/>
</dbReference>
<dbReference type="GO" id="GO:0061630">
    <property type="term" value="F:ubiquitin protein ligase activity"/>
    <property type="evidence" value="ECO:0007669"/>
    <property type="project" value="UniProtKB-EC"/>
</dbReference>
<feature type="domain" description="WW" evidence="14">
    <location>
        <begin position="266"/>
        <end position="299"/>
    </location>
</feature>
<dbReference type="AlphaFoldDB" id="G3NBZ9"/>
<dbReference type="FunCoup" id="G3NBZ9">
    <property type="interactions" value="1293"/>
</dbReference>
<dbReference type="PROSITE" id="PS01159">
    <property type="entry name" value="WW_DOMAIN_1"/>
    <property type="match status" value="3"/>
</dbReference>
<dbReference type="PROSITE" id="PS50004">
    <property type="entry name" value="C2"/>
    <property type="match status" value="1"/>
</dbReference>
<dbReference type="SMART" id="SM00119">
    <property type="entry name" value="HECTc"/>
    <property type="match status" value="1"/>
</dbReference>
<dbReference type="Ensembl" id="ENSGACT00000002858.2">
    <property type="protein sequence ID" value="ENSGACP00000002848.2"/>
    <property type="gene ID" value="ENSGACG00000002184.2"/>
</dbReference>
<dbReference type="PANTHER" id="PTHR11254">
    <property type="entry name" value="HECT DOMAIN UBIQUITIN-PROTEIN LIGASE"/>
    <property type="match status" value="1"/>
</dbReference>
<evidence type="ECO:0000259" key="14">
    <source>
        <dbReference type="PROSITE" id="PS50020"/>
    </source>
</evidence>
<dbReference type="Bgee" id="ENSGACG00000002184">
    <property type="expression patterns" value="Expressed in pharyngeal gill and 13 other cell types or tissues"/>
</dbReference>
<evidence type="ECO:0000256" key="2">
    <source>
        <dbReference type="ARBA" id="ARBA00004123"/>
    </source>
</evidence>
<feature type="region of interest" description="Disordered" evidence="12">
    <location>
        <begin position="395"/>
        <end position="416"/>
    </location>
</feature>
<dbReference type="GO" id="GO:0005737">
    <property type="term" value="C:cytoplasm"/>
    <property type="evidence" value="ECO:0007669"/>
    <property type="project" value="UniProtKB-ARBA"/>
</dbReference>
<feature type="compositionally biased region" description="Basic and acidic residues" evidence="12">
    <location>
        <begin position="181"/>
        <end position="190"/>
    </location>
</feature>
<dbReference type="GO" id="GO:0043161">
    <property type="term" value="P:proteasome-mediated ubiquitin-dependent protein catabolic process"/>
    <property type="evidence" value="ECO:0007669"/>
    <property type="project" value="TreeGrafter"/>
</dbReference>
<reference evidence="16" key="3">
    <citation type="submission" date="2025-09" db="UniProtKB">
        <authorList>
            <consortium name="Ensembl"/>
        </authorList>
    </citation>
    <scope>IDENTIFICATION</scope>
</reference>
<dbReference type="FunFam" id="2.20.70.10:FF:000009">
    <property type="entry name" value="E3 ubiquitin-protein ligase"/>
    <property type="match status" value="1"/>
</dbReference>
<dbReference type="InterPro" id="IPR024928">
    <property type="entry name" value="E3_ub_ligase_SMURF1"/>
</dbReference>
<evidence type="ECO:0000256" key="11">
    <source>
        <dbReference type="PROSITE-ProRule" id="PRU00104"/>
    </source>
</evidence>
<evidence type="ECO:0000256" key="12">
    <source>
        <dbReference type="SAM" id="MobiDB-lite"/>
    </source>
</evidence>